<dbReference type="Gene3D" id="3.80.10.10">
    <property type="entry name" value="Ribonuclease Inhibitor"/>
    <property type="match status" value="1"/>
</dbReference>
<dbReference type="RefSeq" id="WP_023357957.1">
    <property type="nucleotide sequence ID" value="NC_022657.1"/>
</dbReference>
<organism evidence="1 2">
    <name type="scientific">Actinoplanes friuliensis DSM 7358</name>
    <dbReference type="NCBI Taxonomy" id="1246995"/>
    <lineage>
        <taxon>Bacteria</taxon>
        <taxon>Bacillati</taxon>
        <taxon>Actinomycetota</taxon>
        <taxon>Actinomycetes</taxon>
        <taxon>Micromonosporales</taxon>
        <taxon>Micromonosporaceae</taxon>
        <taxon>Actinoplanes</taxon>
    </lineage>
</organism>
<dbReference type="AlphaFoldDB" id="U5VQC2"/>
<evidence type="ECO:0000313" key="1">
    <source>
        <dbReference type="EMBL" id="AGZ39012.1"/>
    </source>
</evidence>
<dbReference type="STRING" id="1246995.AFR_03615"/>
<keyword evidence="2" id="KW-1185">Reference proteome</keyword>
<sequence length="311" mass="33269">MTINSHVTTFAGLPVVAFDPEGELPDDPAAVAWRVETEDFEAPPEEFAGLIEALITRVPEGQIRALVLGEWGSTYEVGPPIELLISLAPRLSGLRAIFVGDLTYEQCEISWIHQGEITPLLTAYPELEVLRIRGAEGLVFEAAQHASLRELGFESGGLPAQVVRAVGASDLPALQSLDLWLGTSNYGADSTVDDLAPILSGERLPSLRSLALCNAEIADAVAAAVATAPVIARLDVLDLSKGELTDEGLDALLAGQPLTHLSRLDLHHHYLSAEGQERLTAALPGVEIDLSEPRESDESDGRVFRYVSVGE</sequence>
<dbReference type="InterPro" id="IPR032675">
    <property type="entry name" value="LRR_dom_sf"/>
</dbReference>
<dbReference type="SUPFAM" id="SSF52047">
    <property type="entry name" value="RNI-like"/>
    <property type="match status" value="1"/>
</dbReference>
<dbReference type="OrthoDB" id="9781345at2"/>
<dbReference type="KEGG" id="afs:AFR_03615"/>
<gene>
    <name evidence="1" type="ORF">AFR_03615</name>
</gene>
<protein>
    <submittedName>
        <fullName evidence="1">Monocyte differentiation antigen CD14</fullName>
    </submittedName>
</protein>
<dbReference type="eggNOG" id="COG4886">
    <property type="taxonomic scope" value="Bacteria"/>
</dbReference>
<accession>U5VQC2</accession>
<dbReference type="InterPro" id="IPR047722">
    <property type="entry name" value="STM4015-like"/>
</dbReference>
<dbReference type="EMBL" id="CP006272">
    <property type="protein sequence ID" value="AGZ39012.1"/>
    <property type="molecule type" value="Genomic_DNA"/>
</dbReference>
<dbReference type="PATRIC" id="fig|1246995.3.peg.728"/>
<evidence type="ECO:0000313" key="2">
    <source>
        <dbReference type="Proteomes" id="UP000017746"/>
    </source>
</evidence>
<dbReference type="NCBIfam" id="NF038076">
    <property type="entry name" value="fam_STM4015"/>
    <property type="match status" value="1"/>
</dbReference>
<reference evidence="1 2" key="1">
    <citation type="journal article" date="2014" name="J. Biotechnol.">
        <title>Complete genome sequence of the actinobacterium Actinoplanes friuliensis HAG 010964, producer of the lipopeptide antibiotic friulimycin.</title>
        <authorList>
            <person name="Ruckert C."/>
            <person name="Szczepanowski R."/>
            <person name="Albersmeier A."/>
            <person name="Goesmann A."/>
            <person name="Fischer N."/>
            <person name="Steinkamper A."/>
            <person name="Puhler A."/>
            <person name="Biener R."/>
            <person name="Schwartz D."/>
            <person name="Kalinowski J."/>
        </authorList>
    </citation>
    <scope>NUCLEOTIDE SEQUENCE [LARGE SCALE GENOMIC DNA]</scope>
    <source>
        <strain evidence="1 2">DSM 7358</strain>
    </source>
</reference>
<dbReference type="Proteomes" id="UP000017746">
    <property type="component" value="Chromosome"/>
</dbReference>
<dbReference type="HOGENOM" id="CLU_054192_0_0_11"/>
<name>U5VQC2_9ACTN</name>
<proteinExistence type="predicted"/>